<evidence type="ECO:0000313" key="2">
    <source>
        <dbReference type="EMBL" id="CAB4162064.1"/>
    </source>
</evidence>
<organism evidence="2">
    <name type="scientific">uncultured Caudovirales phage</name>
    <dbReference type="NCBI Taxonomy" id="2100421"/>
    <lineage>
        <taxon>Viruses</taxon>
        <taxon>Duplodnaviria</taxon>
        <taxon>Heunggongvirae</taxon>
        <taxon>Uroviricota</taxon>
        <taxon>Caudoviricetes</taxon>
        <taxon>Peduoviridae</taxon>
        <taxon>Maltschvirus</taxon>
        <taxon>Maltschvirus maltsch</taxon>
    </lineage>
</organism>
<dbReference type="InterPro" id="IPR045958">
    <property type="entry name" value="DUF6378"/>
</dbReference>
<evidence type="ECO:0000259" key="1">
    <source>
        <dbReference type="Pfam" id="PF19905"/>
    </source>
</evidence>
<name>A0A6J5P3I6_9CAUD</name>
<protein>
    <recommendedName>
        <fullName evidence="1">DUF6378 domain-containing protein</fullName>
    </recommendedName>
</protein>
<dbReference type="EMBL" id="LR796728">
    <property type="protein sequence ID" value="CAB4162064.1"/>
    <property type="molecule type" value="Genomic_DNA"/>
</dbReference>
<sequence>MKANEILDEAKGLILDRGADYGTPAINHLRIARLWSSYLDVHIEPNQVAICMALVKVARIQESPHHEDSYKDCAAYIAIAGQIASTDWDDLDSY</sequence>
<feature type="domain" description="DUF6378" evidence="1">
    <location>
        <begin position="5"/>
        <end position="84"/>
    </location>
</feature>
<proteinExistence type="predicted"/>
<reference evidence="2" key="1">
    <citation type="submission" date="2020-04" db="EMBL/GenBank/DDBJ databases">
        <authorList>
            <person name="Chiriac C."/>
            <person name="Salcher M."/>
            <person name="Ghai R."/>
            <person name="Kavagutti S V."/>
        </authorList>
    </citation>
    <scope>NUCLEOTIDE SEQUENCE</scope>
</reference>
<gene>
    <name evidence="2" type="ORF">UFOVP791_20</name>
</gene>
<accession>A0A6J5P3I6</accession>
<dbReference type="Pfam" id="PF19905">
    <property type="entry name" value="DUF6378"/>
    <property type="match status" value="1"/>
</dbReference>